<dbReference type="Pfam" id="PF12802">
    <property type="entry name" value="MarR_2"/>
    <property type="match status" value="1"/>
</dbReference>
<dbReference type="PANTHER" id="PTHR33164:SF104">
    <property type="entry name" value="TRANSCRIPTIONAL REGULATORY PROTEIN"/>
    <property type="match status" value="1"/>
</dbReference>
<dbReference type="GO" id="GO:0006950">
    <property type="term" value="P:response to stress"/>
    <property type="evidence" value="ECO:0007669"/>
    <property type="project" value="TreeGrafter"/>
</dbReference>
<name>A0A6J6R3G6_9ZZZZ</name>
<feature type="domain" description="HTH marR-type" evidence="1">
    <location>
        <begin position="19"/>
        <end position="153"/>
    </location>
</feature>
<dbReference type="InterPro" id="IPR039422">
    <property type="entry name" value="MarR/SlyA-like"/>
</dbReference>
<dbReference type="PANTHER" id="PTHR33164">
    <property type="entry name" value="TRANSCRIPTIONAL REGULATOR, MARR FAMILY"/>
    <property type="match status" value="1"/>
</dbReference>
<protein>
    <submittedName>
        <fullName evidence="2">Unannotated protein</fullName>
    </submittedName>
</protein>
<evidence type="ECO:0000259" key="1">
    <source>
        <dbReference type="PROSITE" id="PS50995"/>
    </source>
</evidence>
<accession>A0A6J6R3G6</accession>
<organism evidence="2">
    <name type="scientific">freshwater metagenome</name>
    <dbReference type="NCBI Taxonomy" id="449393"/>
    <lineage>
        <taxon>unclassified sequences</taxon>
        <taxon>metagenomes</taxon>
        <taxon>ecological metagenomes</taxon>
    </lineage>
</organism>
<dbReference type="AlphaFoldDB" id="A0A6J6R3G6"/>
<dbReference type="Gene3D" id="1.10.10.10">
    <property type="entry name" value="Winged helix-like DNA-binding domain superfamily/Winged helix DNA-binding domain"/>
    <property type="match status" value="1"/>
</dbReference>
<gene>
    <name evidence="2" type="ORF">UFOPK2582_01788</name>
</gene>
<dbReference type="SMART" id="SM00347">
    <property type="entry name" value="HTH_MARR"/>
    <property type="match status" value="1"/>
</dbReference>
<dbReference type="SUPFAM" id="SSF46785">
    <property type="entry name" value="Winged helix' DNA-binding domain"/>
    <property type="match status" value="1"/>
</dbReference>
<dbReference type="EMBL" id="CAEZXS010000311">
    <property type="protein sequence ID" value="CAB4718237.1"/>
    <property type="molecule type" value="Genomic_DNA"/>
</dbReference>
<dbReference type="PROSITE" id="PS50995">
    <property type="entry name" value="HTH_MARR_2"/>
    <property type="match status" value="1"/>
</dbReference>
<sequence>MPFGRTGLNGLGSVPDRSGDGLLGSIVRLNLSVSSVFERIASSAGLTMADYLVLGVIRRSESSRSAPTAIAEVLGRTTGGMTLTLDRLVAAGLVLRSPDPMDGRRVVVELTPKGLAAALKVNAELHAWESELVLPGNDADALKLVEALNAAVNSRSE</sequence>
<dbReference type="GO" id="GO:0003700">
    <property type="term" value="F:DNA-binding transcription factor activity"/>
    <property type="evidence" value="ECO:0007669"/>
    <property type="project" value="InterPro"/>
</dbReference>
<dbReference type="InterPro" id="IPR036390">
    <property type="entry name" value="WH_DNA-bd_sf"/>
</dbReference>
<dbReference type="InterPro" id="IPR000835">
    <property type="entry name" value="HTH_MarR-typ"/>
</dbReference>
<proteinExistence type="predicted"/>
<dbReference type="InterPro" id="IPR036388">
    <property type="entry name" value="WH-like_DNA-bd_sf"/>
</dbReference>
<evidence type="ECO:0000313" key="2">
    <source>
        <dbReference type="EMBL" id="CAB4718237.1"/>
    </source>
</evidence>
<reference evidence="2" key="1">
    <citation type="submission" date="2020-05" db="EMBL/GenBank/DDBJ databases">
        <authorList>
            <person name="Chiriac C."/>
            <person name="Salcher M."/>
            <person name="Ghai R."/>
            <person name="Kavagutti S V."/>
        </authorList>
    </citation>
    <scope>NUCLEOTIDE SEQUENCE</scope>
</reference>